<name>A0ABV7T6I6_9GAMM</name>
<dbReference type="Gene3D" id="2.30.30.830">
    <property type="match status" value="1"/>
</dbReference>
<evidence type="ECO:0000256" key="3">
    <source>
        <dbReference type="ARBA" id="ARBA00022475"/>
    </source>
</evidence>
<sequence length="189" mass="20820">MLAGAAVLCLFFILIGWQLNAWMELTRSSRDATNRPIPSIDTIPDLERLGVLFGTPHIAESDVTFDGESDMVLHGSFVHADPQRSSAIIQHGPEAPRLFRPGDALSSGLRLQGVYADRIEILRNGRAEVLRFPKPGEAVYFPESEPAYAEPPAYTEAPYEPAEPDLRQQMDALRQQLEGTPPDAAPIDD</sequence>
<dbReference type="EMBL" id="JBHRXZ010000012">
    <property type="protein sequence ID" value="MFC3607103.1"/>
    <property type="molecule type" value="Genomic_DNA"/>
</dbReference>
<keyword evidence="7" id="KW-1133">Transmembrane helix</keyword>
<keyword evidence="8" id="KW-0472">Membrane</keyword>
<comment type="subcellular location">
    <subcellularLocation>
        <location evidence="1">Cell inner membrane</location>
    </subcellularLocation>
</comment>
<dbReference type="InterPro" id="IPR024961">
    <property type="entry name" value="T2SS_GspC_N"/>
</dbReference>
<evidence type="ECO:0000256" key="6">
    <source>
        <dbReference type="ARBA" id="ARBA00022927"/>
    </source>
</evidence>
<evidence type="ECO:0000256" key="4">
    <source>
        <dbReference type="ARBA" id="ARBA00022519"/>
    </source>
</evidence>
<reference evidence="12" key="1">
    <citation type="journal article" date="2019" name="Int. J. Syst. Evol. Microbiol.">
        <title>The Global Catalogue of Microorganisms (GCM) 10K type strain sequencing project: providing services to taxonomists for standard genome sequencing and annotation.</title>
        <authorList>
            <consortium name="The Broad Institute Genomics Platform"/>
            <consortium name="The Broad Institute Genome Sequencing Center for Infectious Disease"/>
            <person name="Wu L."/>
            <person name="Ma J."/>
        </authorList>
    </citation>
    <scope>NUCLEOTIDE SEQUENCE [LARGE SCALE GENOMIC DNA]</scope>
    <source>
        <strain evidence="12">KCTC 42447</strain>
    </source>
</reference>
<evidence type="ECO:0000256" key="2">
    <source>
        <dbReference type="ARBA" id="ARBA00022448"/>
    </source>
</evidence>
<keyword evidence="5" id="KW-0812">Transmembrane</keyword>
<keyword evidence="6" id="KW-0653">Protein transport</keyword>
<dbReference type="Pfam" id="PF11356">
    <property type="entry name" value="T2SSC"/>
    <property type="match status" value="1"/>
</dbReference>
<evidence type="ECO:0000256" key="8">
    <source>
        <dbReference type="ARBA" id="ARBA00023136"/>
    </source>
</evidence>
<feature type="region of interest" description="Disordered" evidence="9">
    <location>
        <begin position="147"/>
        <end position="167"/>
    </location>
</feature>
<comment type="caution">
    <text evidence="11">The sequence shown here is derived from an EMBL/GenBank/DDBJ whole genome shotgun (WGS) entry which is preliminary data.</text>
</comment>
<evidence type="ECO:0000259" key="10">
    <source>
        <dbReference type="Pfam" id="PF11356"/>
    </source>
</evidence>
<accession>A0ABV7T6I6</accession>
<keyword evidence="12" id="KW-1185">Reference proteome</keyword>
<proteinExistence type="predicted"/>
<evidence type="ECO:0000256" key="7">
    <source>
        <dbReference type="ARBA" id="ARBA00022989"/>
    </source>
</evidence>
<gene>
    <name evidence="11" type="ORF">ACFOMF_04820</name>
</gene>
<evidence type="ECO:0000313" key="12">
    <source>
        <dbReference type="Proteomes" id="UP001595630"/>
    </source>
</evidence>
<evidence type="ECO:0000256" key="9">
    <source>
        <dbReference type="SAM" id="MobiDB-lite"/>
    </source>
</evidence>
<dbReference type="Proteomes" id="UP001595630">
    <property type="component" value="Unassembled WGS sequence"/>
</dbReference>
<keyword evidence="3" id="KW-1003">Cell membrane</keyword>
<evidence type="ECO:0000256" key="1">
    <source>
        <dbReference type="ARBA" id="ARBA00004533"/>
    </source>
</evidence>
<feature type="compositionally biased region" description="Low complexity" evidence="9">
    <location>
        <begin position="147"/>
        <end position="160"/>
    </location>
</feature>
<feature type="domain" description="Type II secretion system protein GspC N-terminal" evidence="10">
    <location>
        <begin position="69"/>
        <end position="132"/>
    </location>
</feature>
<protein>
    <submittedName>
        <fullName evidence="11">Type II secretion system protein N</fullName>
    </submittedName>
</protein>
<organism evidence="11 12">
    <name type="scientific">Stutzerimonas tarimensis</name>
    <dbReference type="NCBI Taxonomy" id="1507735"/>
    <lineage>
        <taxon>Bacteria</taxon>
        <taxon>Pseudomonadati</taxon>
        <taxon>Pseudomonadota</taxon>
        <taxon>Gammaproteobacteria</taxon>
        <taxon>Pseudomonadales</taxon>
        <taxon>Pseudomonadaceae</taxon>
        <taxon>Stutzerimonas</taxon>
    </lineage>
</organism>
<evidence type="ECO:0000256" key="5">
    <source>
        <dbReference type="ARBA" id="ARBA00022692"/>
    </source>
</evidence>
<keyword evidence="2" id="KW-0813">Transport</keyword>
<keyword evidence="4" id="KW-0997">Cell inner membrane</keyword>
<evidence type="ECO:0000313" key="11">
    <source>
        <dbReference type="EMBL" id="MFC3607103.1"/>
    </source>
</evidence>
<dbReference type="RefSeq" id="WP_386361759.1">
    <property type="nucleotide sequence ID" value="NZ_JBHRXZ010000012.1"/>
</dbReference>